<dbReference type="Pfam" id="PF00431">
    <property type="entry name" value="CUB"/>
    <property type="match status" value="1"/>
</dbReference>
<sequence length="124" mass="14117">MSSTINILQMVDTQVHPTVPYVNALKDLEFKTTISGKKDCYYFINLPENYQVRLVNITLIMEIGYSCQSVMGAEIKFKADKTVVGPRFCDVSSYPEIQSEDNLVIIHYIGKAAARSLSFTYRMF</sequence>
<accession>A0A0N5A5B6</accession>
<keyword evidence="3" id="KW-1185">Reference proteome</keyword>
<evidence type="ECO:0000259" key="2">
    <source>
        <dbReference type="Pfam" id="PF00431"/>
    </source>
</evidence>
<dbReference type="SUPFAM" id="SSF49854">
    <property type="entry name" value="Spermadhesin, CUB domain"/>
    <property type="match status" value="1"/>
</dbReference>
<dbReference type="WBParaSite" id="PTRK_0001690000.1">
    <property type="protein sequence ID" value="PTRK_0001690000.1"/>
    <property type="gene ID" value="PTRK_0001690000"/>
</dbReference>
<proteinExistence type="predicted"/>
<keyword evidence="1" id="KW-1015">Disulfide bond</keyword>
<reference evidence="4" key="1">
    <citation type="submission" date="2017-02" db="UniProtKB">
        <authorList>
            <consortium name="WormBaseParasite"/>
        </authorList>
    </citation>
    <scope>IDENTIFICATION</scope>
</reference>
<feature type="domain" description="CUB" evidence="2">
    <location>
        <begin position="29"/>
        <end position="120"/>
    </location>
</feature>
<evidence type="ECO:0000313" key="4">
    <source>
        <dbReference type="WBParaSite" id="PTRK_0001690000.1"/>
    </source>
</evidence>
<evidence type="ECO:0000256" key="1">
    <source>
        <dbReference type="ARBA" id="ARBA00023157"/>
    </source>
</evidence>
<evidence type="ECO:0000313" key="3">
    <source>
        <dbReference type="Proteomes" id="UP000038045"/>
    </source>
</evidence>
<dbReference type="AlphaFoldDB" id="A0A0N5A5B6"/>
<dbReference type="InterPro" id="IPR035914">
    <property type="entry name" value="Sperma_CUB_dom_sf"/>
</dbReference>
<protein>
    <submittedName>
        <fullName evidence="4">CUB domain-containing protein</fullName>
    </submittedName>
</protein>
<dbReference type="InterPro" id="IPR000859">
    <property type="entry name" value="CUB_dom"/>
</dbReference>
<organism evidence="3 4">
    <name type="scientific">Parastrongyloides trichosuri</name>
    <name type="common">Possum-specific nematode worm</name>
    <dbReference type="NCBI Taxonomy" id="131310"/>
    <lineage>
        <taxon>Eukaryota</taxon>
        <taxon>Metazoa</taxon>
        <taxon>Ecdysozoa</taxon>
        <taxon>Nematoda</taxon>
        <taxon>Chromadorea</taxon>
        <taxon>Rhabditida</taxon>
        <taxon>Tylenchina</taxon>
        <taxon>Panagrolaimomorpha</taxon>
        <taxon>Strongyloidoidea</taxon>
        <taxon>Strongyloididae</taxon>
        <taxon>Parastrongyloides</taxon>
    </lineage>
</organism>
<dbReference type="Proteomes" id="UP000038045">
    <property type="component" value="Unplaced"/>
</dbReference>
<name>A0A0N5A5B6_PARTI</name>